<dbReference type="CDD" id="cd16377">
    <property type="entry name" value="23S_rRNA_IVP_like"/>
    <property type="match status" value="1"/>
</dbReference>
<dbReference type="Pfam" id="PF05635">
    <property type="entry name" value="23S_rRNA_IVP"/>
    <property type="match status" value="1"/>
</dbReference>
<dbReference type="SUPFAM" id="SSF158446">
    <property type="entry name" value="IVS-encoded protein-like"/>
    <property type="match status" value="1"/>
</dbReference>
<evidence type="ECO:0000313" key="2">
    <source>
        <dbReference type="Proteomes" id="UP000179242"/>
    </source>
</evidence>
<reference evidence="1 2" key="1">
    <citation type="journal article" date="2016" name="Nat. Commun.">
        <title>Thousands of microbial genomes shed light on interconnected biogeochemical processes in an aquifer system.</title>
        <authorList>
            <person name="Anantharaman K."/>
            <person name="Brown C.T."/>
            <person name="Hug L.A."/>
            <person name="Sharon I."/>
            <person name="Castelle C.J."/>
            <person name="Probst A.J."/>
            <person name="Thomas B.C."/>
            <person name="Singh A."/>
            <person name="Wilkins M.J."/>
            <person name="Karaoz U."/>
            <person name="Brodie E.L."/>
            <person name="Williams K.H."/>
            <person name="Hubbard S.S."/>
            <person name="Banfield J.F."/>
        </authorList>
    </citation>
    <scope>NUCLEOTIDE SEQUENCE [LARGE SCALE GENOMIC DNA]</scope>
</reference>
<dbReference type="EMBL" id="MEUJ01000002">
    <property type="protein sequence ID" value="OGC40812.1"/>
    <property type="molecule type" value="Genomic_DNA"/>
</dbReference>
<evidence type="ECO:0000313" key="1">
    <source>
        <dbReference type="EMBL" id="OGC40812.1"/>
    </source>
</evidence>
<dbReference type="Gene3D" id="1.20.1440.60">
    <property type="entry name" value="23S rRNA-intervening sequence"/>
    <property type="match status" value="1"/>
</dbReference>
<dbReference type="InterPro" id="IPR036583">
    <property type="entry name" value="23S_rRNA_IVS_sf"/>
</dbReference>
<accession>A0A1F4U7D8</accession>
<comment type="caution">
    <text evidence="1">The sequence shown here is derived from an EMBL/GenBank/DDBJ whole genome shotgun (WGS) entry which is preliminary data.</text>
</comment>
<proteinExistence type="predicted"/>
<organism evidence="1 2">
    <name type="scientific">candidate division WOR-1 bacterium RIFOXYC2_FULL_46_14</name>
    <dbReference type="NCBI Taxonomy" id="1802587"/>
    <lineage>
        <taxon>Bacteria</taxon>
        <taxon>Bacillati</taxon>
        <taxon>Saganbacteria</taxon>
    </lineage>
</organism>
<dbReference type="Proteomes" id="UP000179242">
    <property type="component" value="Unassembled WGS sequence"/>
</dbReference>
<dbReference type="NCBIfam" id="TIGR02436">
    <property type="entry name" value="four helix bundle protein"/>
    <property type="match status" value="1"/>
</dbReference>
<dbReference type="AlphaFoldDB" id="A0A1F4U7D8"/>
<sequence length="115" mass="13501">MFDFEKFEVYKKAKLFFNDITTFLEESKRLNNRISDQLYRAALSIPLNIAEGAGRYSKPDKRNFYTIARGSVFECTAIIDILHDKDMLSQNQKEEYYNKLEELSKMLSGLINSLR</sequence>
<dbReference type="InterPro" id="IPR012657">
    <property type="entry name" value="23S_rRNA-intervening_sequence"/>
</dbReference>
<gene>
    <name evidence="1" type="ORF">A2438_00740</name>
</gene>
<name>A0A1F4U7D8_UNCSA</name>
<dbReference type="PANTHER" id="PTHR38471">
    <property type="entry name" value="FOUR HELIX BUNDLE PROTEIN"/>
    <property type="match status" value="1"/>
</dbReference>
<dbReference type="PANTHER" id="PTHR38471:SF2">
    <property type="entry name" value="FOUR HELIX BUNDLE PROTEIN"/>
    <property type="match status" value="1"/>
</dbReference>
<protein>
    <submittedName>
        <fullName evidence="1">Four helix bundle protein</fullName>
    </submittedName>
</protein>